<keyword evidence="1" id="KW-0812">Transmembrane</keyword>
<evidence type="ECO:0000313" key="4">
    <source>
        <dbReference type="Proteomes" id="UP000006753"/>
    </source>
</evidence>
<sequence length="332" mass="35729">MSVLKIFFLLAFLLSYATIIGGSSIGALTPPVTSTSSDTLAPSFWYSTMIVNHAPPFLVTFTSTLPASPTISSTSALPTTTVVVTVTGLPRTSTVYVSDSASYSTITGLCYLGSNDAVEVPCTYTSGLTSTANSQGTTTVSTSAAFTINTQAPVVSSLAIPAHSNWAKYLSEHAKKGAKVIKVDTVTTFIVENGKKVLGIRGLSPVGNFLSARSSVKETPNGPVRWEPLSHQFIPIGGGPVWESCDHIPIILMPFLMPIFTLMTGAYILVDWSNSRYNFWKVLIYILFWSFSLPVFVYLEVNKGQVKTGWDACADKSREYMIQPGYTQAPSA</sequence>
<name>K1X456_MARBU</name>
<dbReference type="InParanoid" id="K1X456"/>
<dbReference type="AlphaFoldDB" id="K1X456"/>
<dbReference type="HOGENOM" id="CLU_836973_0_0_1"/>
<keyword evidence="1" id="KW-0472">Membrane</keyword>
<dbReference type="OrthoDB" id="10345153at2759"/>
<dbReference type="GeneID" id="18757704"/>
<dbReference type="Proteomes" id="UP000006753">
    <property type="component" value="Unassembled WGS sequence"/>
</dbReference>
<feature type="signal peptide" evidence="2">
    <location>
        <begin position="1"/>
        <end position="22"/>
    </location>
</feature>
<evidence type="ECO:0000256" key="2">
    <source>
        <dbReference type="SAM" id="SignalP"/>
    </source>
</evidence>
<dbReference type="EMBL" id="JH921430">
    <property type="protein sequence ID" value="EKD19817.1"/>
    <property type="molecule type" value="Genomic_DNA"/>
</dbReference>
<proteinExistence type="predicted"/>
<reference evidence="3 4" key="1">
    <citation type="journal article" date="2012" name="BMC Genomics">
        <title>Sequencing the genome of Marssonina brunnea reveals fungus-poplar co-evolution.</title>
        <authorList>
            <person name="Zhu S."/>
            <person name="Cao Y.-Z."/>
            <person name="Jiang C."/>
            <person name="Tan B.-Y."/>
            <person name="Wang Z."/>
            <person name="Feng S."/>
            <person name="Zhang L."/>
            <person name="Su X.-H."/>
            <person name="Brejova B."/>
            <person name="Vinar T."/>
            <person name="Xu M."/>
            <person name="Wang M.-X."/>
            <person name="Zhang S.-G."/>
            <person name="Huang M.-R."/>
            <person name="Wu R."/>
            <person name="Zhou Y."/>
        </authorList>
    </citation>
    <scope>NUCLEOTIDE SEQUENCE [LARGE SCALE GENOMIC DNA]</scope>
    <source>
        <strain evidence="3 4">MB_m1</strain>
    </source>
</reference>
<gene>
    <name evidence="3" type="ORF">MBM_01769</name>
</gene>
<evidence type="ECO:0000256" key="1">
    <source>
        <dbReference type="SAM" id="Phobius"/>
    </source>
</evidence>
<accession>K1X456</accession>
<feature type="transmembrane region" description="Helical" evidence="1">
    <location>
        <begin position="250"/>
        <end position="270"/>
    </location>
</feature>
<protein>
    <submittedName>
        <fullName evidence="3">Uncharacterized protein</fullName>
    </submittedName>
</protein>
<dbReference type="KEGG" id="mbe:MBM_01769"/>
<feature type="transmembrane region" description="Helical" evidence="1">
    <location>
        <begin position="282"/>
        <end position="299"/>
    </location>
</feature>
<evidence type="ECO:0000313" key="3">
    <source>
        <dbReference type="EMBL" id="EKD19817.1"/>
    </source>
</evidence>
<organism evidence="3 4">
    <name type="scientific">Marssonina brunnea f. sp. multigermtubi (strain MB_m1)</name>
    <name type="common">Marssonina leaf spot fungus</name>
    <dbReference type="NCBI Taxonomy" id="1072389"/>
    <lineage>
        <taxon>Eukaryota</taxon>
        <taxon>Fungi</taxon>
        <taxon>Dikarya</taxon>
        <taxon>Ascomycota</taxon>
        <taxon>Pezizomycotina</taxon>
        <taxon>Leotiomycetes</taxon>
        <taxon>Helotiales</taxon>
        <taxon>Drepanopezizaceae</taxon>
        <taxon>Drepanopeziza</taxon>
    </lineage>
</organism>
<feature type="chain" id="PRO_5003854910" evidence="2">
    <location>
        <begin position="23"/>
        <end position="332"/>
    </location>
</feature>
<keyword evidence="4" id="KW-1185">Reference proteome</keyword>
<keyword evidence="1" id="KW-1133">Transmembrane helix</keyword>
<keyword evidence="2" id="KW-0732">Signal</keyword>